<feature type="region of interest" description="Disordered" evidence="1">
    <location>
        <begin position="34"/>
        <end position="54"/>
    </location>
</feature>
<feature type="compositionally biased region" description="Low complexity" evidence="1">
    <location>
        <begin position="265"/>
        <end position="274"/>
    </location>
</feature>
<reference evidence="2" key="1">
    <citation type="submission" date="2021-01" db="EMBL/GenBank/DDBJ databases">
        <title>A chromosome-scale assembly of European eel, Anguilla anguilla.</title>
        <authorList>
            <person name="Henkel C."/>
            <person name="Jong-Raadsen S.A."/>
            <person name="Dufour S."/>
            <person name="Weltzien F.-A."/>
            <person name="Palstra A.P."/>
            <person name="Pelster B."/>
            <person name="Spaink H.P."/>
            <person name="Van Den Thillart G.E."/>
            <person name="Jansen H."/>
            <person name="Zahm M."/>
            <person name="Klopp C."/>
            <person name="Cedric C."/>
            <person name="Louis A."/>
            <person name="Berthelot C."/>
            <person name="Parey E."/>
            <person name="Roest Crollius H."/>
            <person name="Montfort J."/>
            <person name="Robinson-Rechavi M."/>
            <person name="Bucao C."/>
            <person name="Bouchez O."/>
            <person name="Gislard M."/>
            <person name="Lluch J."/>
            <person name="Milhes M."/>
            <person name="Lampietro C."/>
            <person name="Lopez Roques C."/>
            <person name="Donnadieu C."/>
            <person name="Braasch I."/>
            <person name="Desvignes T."/>
            <person name="Postlethwait J."/>
            <person name="Bobe J."/>
            <person name="Guiguen Y."/>
            <person name="Dirks R."/>
        </authorList>
    </citation>
    <scope>NUCLEOTIDE SEQUENCE</scope>
    <source>
        <strain evidence="2">Tag_6206</strain>
        <tissue evidence="2">Liver</tissue>
    </source>
</reference>
<feature type="region of interest" description="Disordered" evidence="1">
    <location>
        <begin position="414"/>
        <end position="488"/>
    </location>
</feature>
<feature type="region of interest" description="Disordered" evidence="1">
    <location>
        <begin position="232"/>
        <end position="298"/>
    </location>
</feature>
<feature type="compositionally biased region" description="Polar residues" evidence="1">
    <location>
        <begin position="126"/>
        <end position="137"/>
    </location>
</feature>
<dbReference type="EMBL" id="JAFIRN010000018">
    <property type="protein sequence ID" value="KAG5831497.1"/>
    <property type="molecule type" value="Genomic_DNA"/>
</dbReference>
<feature type="region of interest" description="Disordered" evidence="1">
    <location>
        <begin position="548"/>
        <end position="590"/>
    </location>
</feature>
<organism evidence="2 3">
    <name type="scientific">Anguilla anguilla</name>
    <name type="common">European freshwater eel</name>
    <name type="synonym">Muraena anguilla</name>
    <dbReference type="NCBI Taxonomy" id="7936"/>
    <lineage>
        <taxon>Eukaryota</taxon>
        <taxon>Metazoa</taxon>
        <taxon>Chordata</taxon>
        <taxon>Craniata</taxon>
        <taxon>Vertebrata</taxon>
        <taxon>Euteleostomi</taxon>
        <taxon>Actinopterygii</taxon>
        <taxon>Neopterygii</taxon>
        <taxon>Teleostei</taxon>
        <taxon>Anguilliformes</taxon>
        <taxon>Anguillidae</taxon>
        <taxon>Anguilla</taxon>
    </lineage>
</organism>
<name>A0A9D3LIK3_ANGAN</name>
<evidence type="ECO:0000313" key="2">
    <source>
        <dbReference type="EMBL" id="KAG5831497.1"/>
    </source>
</evidence>
<feature type="region of interest" description="Disordered" evidence="1">
    <location>
        <begin position="69"/>
        <end position="178"/>
    </location>
</feature>
<accession>A0A9D3LIK3</accession>
<keyword evidence="3" id="KW-1185">Reference proteome</keyword>
<feature type="compositionally biased region" description="Basic and acidic residues" evidence="1">
    <location>
        <begin position="343"/>
        <end position="359"/>
    </location>
</feature>
<feature type="region of interest" description="Disordered" evidence="1">
    <location>
        <begin position="336"/>
        <end position="359"/>
    </location>
</feature>
<feature type="compositionally biased region" description="Low complexity" evidence="1">
    <location>
        <begin position="564"/>
        <end position="580"/>
    </location>
</feature>
<evidence type="ECO:0000313" key="3">
    <source>
        <dbReference type="Proteomes" id="UP001044222"/>
    </source>
</evidence>
<proteinExistence type="predicted"/>
<comment type="caution">
    <text evidence="2">The sequence shown here is derived from an EMBL/GenBank/DDBJ whole genome shotgun (WGS) entry which is preliminary data.</text>
</comment>
<protein>
    <submittedName>
        <fullName evidence="2">Uncharacterized protein</fullName>
    </submittedName>
</protein>
<dbReference type="AlphaFoldDB" id="A0A9D3LIK3"/>
<feature type="compositionally biased region" description="Low complexity" evidence="1">
    <location>
        <begin position="473"/>
        <end position="488"/>
    </location>
</feature>
<feature type="compositionally biased region" description="Basic and acidic residues" evidence="1">
    <location>
        <begin position="97"/>
        <end position="111"/>
    </location>
</feature>
<evidence type="ECO:0000256" key="1">
    <source>
        <dbReference type="SAM" id="MobiDB-lite"/>
    </source>
</evidence>
<gene>
    <name evidence="2" type="ORF">ANANG_G00304330</name>
</gene>
<dbReference type="Proteomes" id="UP001044222">
    <property type="component" value="Chromosome 18"/>
</dbReference>
<sequence>MDEASKDLFSSKASWYETNMLSSKADAEDDFLFERKPSASPNNPFQSFAPIGDSSSDFALPGEAVFDSRAGKMSESPTPDLVQYAHDGESQGTTSTKHREEPLVDLVHKVSDAVVEPSDPLMNLPTAAQESDKSSTPPSLPDILKLSPLNPDKDDSGSSEGSSDCERSPIRGLQSVSHSALNAFTFDSKALLLKEMAEETEARAAEKRKQDGALAHEQSFGTFDLLKEAETTSKVQGLQSMMEEEEKDWMFSSKESVKLPDRSGSPSHPSSMNLPPSPPSKNVVPEESDSESPITDSLSPVLDAMAKNPESFQVEVESRCVKDSKVTLEKEVKGLFGEEPEAHEEVSEHEVSSEEFEFVERPPKGVIDEFLETLDNSKLAKAPERGVEYDLPTFGQSKLFAEFEEVGSSPMSYDFLSQPTSKADLETPDVPSESLERNVQKITALSRGPLSHPTPEELPKPTAPWDAKEDGMPSAPARPEAPKPARLPNLSAEAAALCMRSDPLRLHPWLLLLPETSQLTPRPRPPSLQPPLLPRLEHRSLCTGSSTATVRLDRPSPWGRETAVRPSVRPSVRLSLSRPPALECRTDPDS</sequence>